<dbReference type="Pfam" id="PF13715">
    <property type="entry name" value="CarbopepD_reg_2"/>
    <property type="match status" value="1"/>
</dbReference>
<dbReference type="PROSITE" id="PS50234">
    <property type="entry name" value="VWFA"/>
    <property type="match status" value="1"/>
</dbReference>
<dbReference type="InterPro" id="IPR051266">
    <property type="entry name" value="CLCR"/>
</dbReference>
<proteinExistence type="predicted"/>
<reference evidence="3" key="1">
    <citation type="journal article" date="2019" name="Int. J. Syst. Evol. Microbiol.">
        <title>The Global Catalogue of Microorganisms (GCM) 10K type strain sequencing project: providing services to taxonomists for standard genome sequencing and annotation.</title>
        <authorList>
            <consortium name="The Broad Institute Genomics Platform"/>
            <consortium name="The Broad Institute Genome Sequencing Center for Infectious Disease"/>
            <person name="Wu L."/>
            <person name="Ma J."/>
        </authorList>
    </citation>
    <scope>NUCLEOTIDE SEQUENCE [LARGE SCALE GENOMIC DNA]</scope>
    <source>
        <strain evidence="3">JCM 17525</strain>
    </source>
</reference>
<dbReference type="InterPro" id="IPR002035">
    <property type="entry name" value="VWF_A"/>
</dbReference>
<accession>A0ABP7HKB6</accession>
<dbReference type="SUPFAM" id="SSF53300">
    <property type="entry name" value="vWA-like"/>
    <property type="match status" value="1"/>
</dbReference>
<dbReference type="EMBL" id="BAABBI010000005">
    <property type="protein sequence ID" value="GAA3790989.1"/>
    <property type="molecule type" value="Genomic_DNA"/>
</dbReference>
<dbReference type="SUPFAM" id="SSF56935">
    <property type="entry name" value="Porins"/>
    <property type="match status" value="1"/>
</dbReference>
<organism evidence="2 3">
    <name type="scientific">Corallibacter vietnamensis</name>
    <dbReference type="NCBI Taxonomy" id="904130"/>
    <lineage>
        <taxon>Bacteria</taxon>
        <taxon>Pseudomonadati</taxon>
        <taxon>Bacteroidota</taxon>
        <taxon>Flavobacteriia</taxon>
        <taxon>Flavobacteriales</taxon>
        <taxon>Flavobacteriaceae</taxon>
        <taxon>Corallibacter</taxon>
    </lineage>
</organism>
<dbReference type="Proteomes" id="UP001501456">
    <property type="component" value="Unassembled WGS sequence"/>
</dbReference>
<dbReference type="Gene3D" id="2.60.40.1120">
    <property type="entry name" value="Carboxypeptidase-like, regulatory domain"/>
    <property type="match status" value="1"/>
</dbReference>
<comment type="caution">
    <text evidence="2">The sequence shown here is derived from an EMBL/GenBank/DDBJ whole genome shotgun (WGS) entry which is preliminary data.</text>
</comment>
<dbReference type="SUPFAM" id="SSF49464">
    <property type="entry name" value="Carboxypeptidase regulatory domain-like"/>
    <property type="match status" value="1"/>
</dbReference>
<feature type="domain" description="VWFA" evidence="1">
    <location>
        <begin position="358"/>
        <end position="543"/>
    </location>
</feature>
<dbReference type="Pfam" id="PF00092">
    <property type="entry name" value="VWA"/>
    <property type="match status" value="1"/>
</dbReference>
<dbReference type="SMART" id="SM00327">
    <property type="entry name" value="VWA"/>
    <property type="match status" value="1"/>
</dbReference>
<evidence type="ECO:0000259" key="1">
    <source>
        <dbReference type="PROSITE" id="PS50234"/>
    </source>
</evidence>
<evidence type="ECO:0000313" key="3">
    <source>
        <dbReference type="Proteomes" id="UP001501456"/>
    </source>
</evidence>
<gene>
    <name evidence="2" type="ORF">GCM10022271_24320</name>
</gene>
<dbReference type="InterPro" id="IPR008969">
    <property type="entry name" value="CarboxyPept-like_regulatory"/>
</dbReference>
<sequence length="716" mass="78664">MKTIIQFVFLCTLVLQVKAQETLITGKVSDKNGLPLPGVNILVKGTTIGTQTNFNGFYSLNAKKGDTLAYSFVGYMPENRVVKTSNVINITMQLDDNSLEEVVITALGVKRYQKEVTASSNLIKKEYLNHSSNPNVVQGLSGKVSGLQINSKNKNSNQSTKIVLRGNRSIKGTNEALIVIDGKISNAETLANLSPKKIKETQVIKGAGGYALYGSQGAYGVIIVSTKNSGYEIPKELKESILKKSVQQSELETYDDIVENDFETVKQNPLSTFSIDVDRASYSNVRRMINNGEKINPNAVKIEEMINYFKYNYAQPKGNHPFSIHTEAAVTPWNSDTRIVKIGLQGKTYTNEQLPASNLTFLIDVSGSMNSQNKLPLLKSAFKLLVSQLREKDKVSIVVYAGAAGVVLEPTSGKDKETIMNAIDKLKSGGSTAGGEGIELAYKLAVENFIKDGNNRVIIATDGDFNVGASSDKAMEKLIEEKRKSGVFLSVLGFGYGNYKDSKLEILADKGNGNHAYIDNMQEAQKVFGKEFGGTLYTIAKDVKIQVEFNPKKVQAYRLIGYENRMLADEDFIDDTKDAGELGSGHTVTALYELIPVGVESSYLKEVNDLKYTTTNSVEGFSDELFTVKFRYKKPDGEKSIEMVHVQKDALSEGSEDLNFASAVALFGMQLRQSKYYNNASMDDVVALAKKGRGDDDDGFRAEFIRLVKASQNSIN</sequence>
<dbReference type="Pfam" id="PF12034">
    <property type="entry name" value="YfbK_C"/>
    <property type="match status" value="1"/>
</dbReference>
<dbReference type="CDD" id="cd01465">
    <property type="entry name" value="vWA_subgroup"/>
    <property type="match status" value="1"/>
</dbReference>
<dbReference type="RefSeq" id="WP_344730879.1">
    <property type="nucleotide sequence ID" value="NZ_BAABBI010000005.1"/>
</dbReference>
<protein>
    <submittedName>
        <fullName evidence="2">VWA domain-containing protein</fullName>
    </submittedName>
</protein>
<dbReference type="Pfam" id="PF12450">
    <property type="entry name" value="vWF_A"/>
    <property type="match status" value="1"/>
</dbReference>
<name>A0ABP7HKB6_9FLAO</name>
<keyword evidence="3" id="KW-1185">Reference proteome</keyword>
<dbReference type="PANTHER" id="PTHR10579">
    <property type="entry name" value="CALCIUM-ACTIVATED CHLORIDE CHANNEL REGULATOR"/>
    <property type="match status" value="1"/>
</dbReference>
<evidence type="ECO:0000313" key="2">
    <source>
        <dbReference type="EMBL" id="GAA3790989.1"/>
    </source>
</evidence>
<dbReference type="InterPro" id="IPR021908">
    <property type="entry name" value="YfbK_C"/>
</dbReference>
<dbReference type="Gene3D" id="2.170.130.10">
    <property type="entry name" value="TonB-dependent receptor, plug domain"/>
    <property type="match status" value="1"/>
</dbReference>
<dbReference type="InterPro" id="IPR037066">
    <property type="entry name" value="Plug_dom_sf"/>
</dbReference>
<dbReference type="Gene3D" id="3.40.50.410">
    <property type="entry name" value="von Willebrand factor, type A domain"/>
    <property type="match status" value="1"/>
</dbReference>
<dbReference type="PANTHER" id="PTHR10579:SF43">
    <property type="entry name" value="ZINC FINGER (C3HC4-TYPE RING FINGER) FAMILY PROTEIN"/>
    <property type="match status" value="1"/>
</dbReference>
<dbReference type="InterPro" id="IPR036465">
    <property type="entry name" value="vWFA_dom_sf"/>
</dbReference>
<dbReference type="InterPro" id="IPR022156">
    <property type="entry name" value="Uncharacterised_YfbK_N"/>
</dbReference>